<evidence type="ECO:0000313" key="9">
    <source>
        <dbReference type="Proteomes" id="UP001057134"/>
    </source>
</evidence>
<dbReference type="InterPro" id="IPR011006">
    <property type="entry name" value="CheY-like_superfamily"/>
</dbReference>
<reference evidence="8" key="1">
    <citation type="submission" date="2018-02" db="EMBL/GenBank/DDBJ databases">
        <authorList>
            <person name="Kim S.-K."/>
            <person name="Jung H.-I."/>
            <person name="Lee S.-W."/>
        </authorList>
    </citation>
    <scope>NUCLEOTIDE SEQUENCE</scope>
    <source>
        <strain evidence="8">SK3146</strain>
    </source>
</reference>
<dbReference type="Pfam" id="PF00196">
    <property type="entry name" value="GerE"/>
    <property type="match status" value="1"/>
</dbReference>
<dbReference type="Proteomes" id="UP001057134">
    <property type="component" value="Chromosome"/>
</dbReference>
<dbReference type="InterPro" id="IPR058245">
    <property type="entry name" value="NreC/VraR/RcsB-like_REC"/>
</dbReference>
<keyword evidence="1 5" id="KW-0597">Phosphoprotein</keyword>
<evidence type="ECO:0000313" key="8">
    <source>
        <dbReference type="EMBL" id="UQZ86450.1"/>
    </source>
</evidence>
<keyword evidence="4" id="KW-0804">Transcription</keyword>
<organism evidence="8 9">
    <name type="scientific">Paenibacillus konkukensis</name>
    <dbReference type="NCBI Taxonomy" id="2020716"/>
    <lineage>
        <taxon>Bacteria</taxon>
        <taxon>Bacillati</taxon>
        <taxon>Bacillota</taxon>
        <taxon>Bacilli</taxon>
        <taxon>Bacillales</taxon>
        <taxon>Paenibacillaceae</taxon>
        <taxon>Paenibacillus</taxon>
    </lineage>
</organism>
<proteinExistence type="predicted"/>
<evidence type="ECO:0000259" key="7">
    <source>
        <dbReference type="PROSITE" id="PS50110"/>
    </source>
</evidence>
<dbReference type="SMART" id="SM00448">
    <property type="entry name" value="REC"/>
    <property type="match status" value="1"/>
</dbReference>
<evidence type="ECO:0000259" key="6">
    <source>
        <dbReference type="PROSITE" id="PS50043"/>
    </source>
</evidence>
<evidence type="ECO:0000256" key="2">
    <source>
        <dbReference type="ARBA" id="ARBA00023015"/>
    </source>
</evidence>
<evidence type="ECO:0000256" key="1">
    <source>
        <dbReference type="ARBA" id="ARBA00022553"/>
    </source>
</evidence>
<evidence type="ECO:0000256" key="3">
    <source>
        <dbReference type="ARBA" id="ARBA00023125"/>
    </source>
</evidence>
<dbReference type="Pfam" id="PF00072">
    <property type="entry name" value="Response_reg"/>
    <property type="match status" value="1"/>
</dbReference>
<keyword evidence="2" id="KW-0805">Transcription regulation</keyword>
<evidence type="ECO:0000256" key="5">
    <source>
        <dbReference type="PROSITE-ProRule" id="PRU00169"/>
    </source>
</evidence>
<dbReference type="InterPro" id="IPR000792">
    <property type="entry name" value="Tscrpt_reg_LuxR_C"/>
</dbReference>
<sequence>MRQRANSIEVLLVDSDPSWQQRIVTLIDAEQDMKVSWTVSTEEMAIRAGLQLDVDVMILDVSLSEGLEVVVEILRKKTLPIIVLTSLNDREVIIDAILSGATNYITKENYIDILKAIREAYYDKPSLHADAVKVLRNEIELIKRKELHCMLTPAERDILKLIGWGYSQPIIRDLLGITSNTMKSHVRNINRKFNARTIREAARKAERRGLYDRQYAT</sequence>
<feature type="modified residue" description="4-aspartylphosphate" evidence="5">
    <location>
        <position position="60"/>
    </location>
</feature>
<dbReference type="EMBL" id="CP027059">
    <property type="protein sequence ID" value="UQZ86450.1"/>
    <property type="molecule type" value="Genomic_DNA"/>
</dbReference>
<dbReference type="SUPFAM" id="SSF46894">
    <property type="entry name" value="C-terminal effector domain of the bipartite response regulators"/>
    <property type="match status" value="1"/>
</dbReference>
<gene>
    <name evidence="8" type="primary">liaR_3</name>
    <name evidence="8" type="ORF">SK3146_05743</name>
</gene>
<name>A0ABY4RXE2_9BACL</name>
<dbReference type="PROSITE" id="PS50110">
    <property type="entry name" value="RESPONSE_REGULATORY"/>
    <property type="match status" value="1"/>
</dbReference>
<dbReference type="InterPro" id="IPR016032">
    <property type="entry name" value="Sig_transdc_resp-reg_C-effctor"/>
</dbReference>
<feature type="domain" description="HTH luxR-type" evidence="6">
    <location>
        <begin position="144"/>
        <end position="209"/>
    </location>
</feature>
<dbReference type="CDD" id="cd17535">
    <property type="entry name" value="REC_NarL-like"/>
    <property type="match status" value="1"/>
</dbReference>
<dbReference type="PROSITE" id="PS50043">
    <property type="entry name" value="HTH_LUXR_2"/>
    <property type="match status" value="1"/>
</dbReference>
<dbReference type="PRINTS" id="PR00038">
    <property type="entry name" value="HTHLUXR"/>
</dbReference>
<evidence type="ECO:0000256" key="4">
    <source>
        <dbReference type="ARBA" id="ARBA00023163"/>
    </source>
</evidence>
<dbReference type="PANTHER" id="PTHR43214:SF43">
    <property type="entry name" value="TWO-COMPONENT RESPONSE REGULATOR"/>
    <property type="match status" value="1"/>
</dbReference>
<reference evidence="8" key="2">
    <citation type="journal article" date="2021" name="J Anim Sci Technol">
        <title>Complete genome sequence of Paenibacillus konkukensis sp. nov. SK3146 as a potential probiotic strain.</title>
        <authorList>
            <person name="Jung H.I."/>
            <person name="Park S."/>
            <person name="Niu K.M."/>
            <person name="Lee S.W."/>
            <person name="Kothari D."/>
            <person name="Yi K.J."/>
            <person name="Kim S.K."/>
        </authorList>
    </citation>
    <scope>NUCLEOTIDE SEQUENCE</scope>
    <source>
        <strain evidence="8">SK3146</strain>
    </source>
</reference>
<dbReference type="Gene3D" id="3.40.50.2300">
    <property type="match status" value="1"/>
</dbReference>
<protein>
    <submittedName>
        <fullName evidence="8">Transcriptional regulatory protein LiaR</fullName>
    </submittedName>
</protein>
<feature type="domain" description="Response regulatory" evidence="7">
    <location>
        <begin position="9"/>
        <end position="122"/>
    </location>
</feature>
<dbReference type="SMART" id="SM00421">
    <property type="entry name" value="HTH_LUXR"/>
    <property type="match status" value="1"/>
</dbReference>
<dbReference type="InterPro" id="IPR039420">
    <property type="entry name" value="WalR-like"/>
</dbReference>
<dbReference type="InterPro" id="IPR001789">
    <property type="entry name" value="Sig_transdc_resp-reg_receiver"/>
</dbReference>
<dbReference type="PANTHER" id="PTHR43214">
    <property type="entry name" value="TWO-COMPONENT RESPONSE REGULATOR"/>
    <property type="match status" value="1"/>
</dbReference>
<accession>A0ABY4RXE2</accession>
<keyword evidence="3" id="KW-0238">DNA-binding</keyword>
<keyword evidence="9" id="KW-1185">Reference proteome</keyword>
<dbReference type="SUPFAM" id="SSF52172">
    <property type="entry name" value="CheY-like"/>
    <property type="match status" value="1"/>
</dbReference>
<dbReference type="CDD" id="cd06170">
    <property type="entry name" value="LuxR_C_like"/>
    <property type="match status" value="1"/>
</dbReference>